<sequence>MDQTDNNIFLDPHTTDDAAPSDSEWIRIVSESPEGEEGFTYMVKRKVANTSGTLSNMLLGGSGAFSEGTSKTCTIQERPVIVEKLCEYMTFKAHYEKVGPKEEIPVQEFMERIQPEIALELLLAADYYEQNIGTAVAHFCIGVDRTTIIGGQYGAQPRHK</sequence>
<dbReference type="Proteomes" id="UP000305067">
    <property type="component" value="Unassembled WGS sequence"/>
</dbReference>
<evidence type="ECO:0000256" key="2">
    <source>
        <dbReference type="ARBA" id="ARBA00009993"/>
    </source>
</evidence>
<evidence type="ECO:0000256" key="4">
    <source>
        <dbReference type="ARBA" id="ARBA00023242"/>
    </source>
</evidence>
<accession>A0A5C3QBN3</accession>
<dbReference type="GO" id="GO:0006511">
    <property type="term" value="P:ubiquitin-dependent protein catabolic process"/>
    <property type="evidence" value="ECO:0007669"/>
    <property type="project" value="InterPro"/>
</dbReference>
<dbReference type="AlphaFoldDB" id="A0A5C3QBN3"/>
<dbReference type="GO" id="GO:0005634">
    <property type="term" value="C:nucleus"/>
    <property type="evidence" value="ECO:0007669"/>
    <property type="project" value="UniProtKB-SubCell"/>
</dbReference>
<evidence type="ECO:0000256" key="1">
    <source>
        <dbReference type="ARBA" id="ARBA00004123"/>
    </source>
</evidence>
<comment type="subcellular location">
    <subcellularLocation>
        <location evidence="1">Nucleus</location>
    </subcellularLocation>
</comment>
<dbReference type="PANTHER" id="PTHR20648">
    <property type="entry name" value="ELONGIN-C"/>
    <property type="match status" value="1"/>
</dbReference>
<comment type="similarity">
    <text evidence="2">Belongs to the SKP1 family.</text>
</comment>
<dbReference type="InterPro" id="IPR011333">
    <property type="entry name" value="SKP1/BTB/POZ_sf"/>
</dbReference>
<proteinExistence type="inferred from homology"/>
<dbReference type="InterPro" id="IPR039948">
    <property type="entry name" value="ELC1"/>
</dbReference>
<reference evidence="6 7" key="1">
    <citation type="journal article" date="2019" name="Nat. Ecol. Evol.">
        <title>Megaphylogeny resolves global patterns of mushroom evolution.</title>
        <authorList>
            <person name="Varga T."/>
            <person name="Krizsan K."/>
            <person name="Foldi C."/>
            <person name="Dima B."/>
            <person name="Sanchez-Garcia M."/>
            <person name="Sanchez-Ramirez S."/>
            <person name="Szollosi G.J."/>
            <person name="Szarkandi J.G."/>
            <person name="Papp V."/>
            <person name="Albert L."/>
            <person name="Andreopoulos W."/>
            <person name="Angelini C."/>
            <person name="Antonin V."/>
            <person name="Barry K.W."/>
            <person name="Bougher N.L."/>
            <person name="Buchanan P."/>
            <person name="Buyck B."/>
            <person name="Bense V."/>
            <person name="Catcheside P."/>
            <person name="Chovatia M."/>
            <person name="Cooper J."/>
            <person name="Damon W."/>
            <person name="Desjardin D."/>
            <person name="Finy P."/>
            <person name="Geml J."/>
            <person name="Haridas S."/>
            <person name="Hughes K."/>
            <person name="Justo A."/>
            <person name="Karasinski D."/>
            <person name="Kautmanova I."/>
            <person name="Kiss B."/>
            <person name="Kocsube S."/>
            <person name="Kotiranta H."/>
            <person name="LaButti K.M."/>
            <person name="Lechner B.E."/>
            <person name="Liimatainen K."/>
            <person name="Lipzen A."/>
            <person name="Lukacs Z."/>
            <person name="Mihaltcheva S."/>
            <person name="Morgado L.N."/>
            <person name="Niskanen T."/>
            <person name="Noordeloos M.E."/>
            <person name="Ohm R.A."/>
            <person name="Ortiz-Santana B."/>
            <person name="Ovrebo C."/>
            <person name="Racz N."/>
            <person name="Riley R."/>
            <person name="Savchenko A."/>
            <person name="Shiryaev A."/>
            <person name="Soop K."/>
            <person name="Spirin V."/>
            <person name="Szebenyi C."/>
            <person name="Tomsovsky M."/>
            <person name="Tulloss R.E."/>
            <person name="Uehling J."/>
            <person name="Grigoriev I.V."/>
            <person name="Vagvolgyi C."/>
            <person name="Papp T."/>
            <person name="Martin F.M."/>
            <person name="Miettinen O."/>
            <person name="Hibbett D.S."/>
            <person name="Nagy L.G."/>
        </authorList>
    </citation>
    <scope>NUCLEOTIDE SEQUENCE [LARGE SCALE GENOMIC DNA]</scope>
    <source>
        <strain evidence="6 7">CBS 309.79</strain>
    </source>
</reference>
<dbReference type="Gene3D" id="3.30.710.10">
    <property type="entry name" value="Potassium Channel Kv1.1, Chain A"/>
    <property type="match status" value="1"/>
</dbReference>
<evidence type="ECO:0000313" key="7">
    <source>
        <dbReference type="Proteomes" id="UP000305067"/>
    </source>
</evidence>
<dbReference type="OrthoDB" id="249087at2759"/>
<dbReference type="STRING" id="1884261.A0A5C3QBN3"/>
<organism evidence="6 7">
    <name type="scientific">Pterulicium gracile</name>
    <dbReference type="NCBI Taxonomy" id="1884261"/>
    <lineage>
        <taxon>Eukaryota</taxon>
        <taxon>Fungi</taxon>
        <taxon>Dikarya</taxon>
        <taxon>Basidiomycota</taxon>
        <taxon>Agaricomycotina</taxon>
        <taxon>Agaricomycetes</taxon>
        <taxon>Agaricomycetidae</taxon>
        <taxon>Agaricales</taxon>
        <taxon>Pleurotineae</taxon>
        <taxon>Pterulaceae</taxon>
        <taxon>Pterulicium</taxon>
    </lineage>
</organism>
<dbReference type="InterPro" id="IPR001232">
    <property type="entry name" value="SKP1-like"/>
</dbReference>
<keyword evidence="4" id="KW-0539">Nucleus</keyword>
<dbReference type="SMART" id="SM00512">
    <property type="entry name" value="Skp1"/>
    <property type="match status" value="1"/>
</dbReference>
<keyword evidence="7" id="KW-1185">Reference proteome</keyword>
<evidence type="ECO:0000313" key="6">
    <source>
        <dbReference type="EMBL" id="TFK99475.1"/>
    </source>
</evidence>
<evidence type="ECO:0000256" key="3">
    <source>
        <dbReference type="ARBA" id="ARBA00021347"/>
    </source>
</evidence>
<evidence type="ECO:0000256" key="5">
    <source>
        <dbReference type="SAM" id="MobiDB-lite"/>
    </source>
</evidence>
<dbReference type="FunFam" id="3.30.710.10:FF:000035">
    <property type="entry name" value="Elongin C transcription elongation factor"/>
    <property type="match status" value="1"/>
</dbReference>
<dbReference type="EMBL" id="ML178833">
    <property type="protein sequence ID" value="TFK99475.1"/>
    <property type="molecule type" value="Genomic_DNA"/>
</dbReference>
<feature type="region of interest" description="Disordered" evidence="5">
    <location>
        <begin position="1"/>
        <end position="21"/>
    </location>
</feature>
<dbReference type="SUPFAM" id="SSF54695">
    <property type="entry name" value="POZ domain"/>
    <property type="match status" value="1"/>
</dbReference>
<protein>
    <recommendedName>
        <fullName evidence="3">Elongin-C</fullName>
    </recommendedName>
</protein>
<gene>
    <name evidence="6" type="ORF">BDV98DRAFT_594798</name>
</gene>
<name>A0A5C3QBN3_9AGAR</name>